<keyword evidence="3" id="KW-0808">Transferase</keyword>
<accession>A0A3P9KZS8</accession>
<feature type="region of interest" description="Disordered" evidence="7">
    <location>
        <begin position="182"/>
        <end position="215"/>
    </location>
</feature>
<evidence type="ECO:0000256" key="6">
    <source>
        <dbReference type="ARBA" id="ARBA00029833"/>
    </source>
</evidence>
<dbReference type="Proteomes" id="UP000265180">
    <property type="component" value="Chromosome 17"/>
</dbReference>
<evidence type="ECO:0000256" key="2">
    <source>
        <dbReference type="ARBA" id="ARBA00021099"/>
    </source>
</evidence>
<evidence type="ECO:0000313" key="9">
    <source>
        <dbReference type="Proteomes" id="UP000265180"/>
    </source>
</evidence>
<evidence type="ECO:0000256" key="7">
    <source>
        <dbReference type="SAM" id="MobiDB-lite"/>
    </source>
</evidence>
<evidence type="ECO:0000256" key="1">
    <source>
        <dbReference type="ARBA" id="ARBA00005696"/>
    </source>
</evidence>
<dbReference type="Pfam" id="PF03987">
    <property type="entry name" value="Autophagy_act_C"/>
    <property type="match status" value="1"/>
</dbReference>
<dbReference type="Ensembl" id="ENSORLT00020021447.1">
    <property type="protein sequence ID" value="ENSORLP00020013866.1"/>
    <property type="gene ID" value="ENSORLG00020014847.1"/>
</dbReference>
<reference evidence="8" key="3">
    <citation type="submission" date="2025-08" db="UniProtKB">
        <authorList>
            <consortium name="Ensembl"/>
        </authorList>
    </citation>
    <scope>IDENTIFICATION</scope>
    <source>
        <strain evidence="8">HNI</strain>
    </source>
</reference>
<reference evidence="8 9" key="2">
    <citation type="submission" date="2017-04" db="EMBL/GenBank/DDBJ databases">
        <title>CpG methylation of centromeres and impact of large insertions on vertebrate speciation.</title>
        <authorList>
            <person name="Ichikawa K."/>
            <person name="Yoshimura J."/>
            <person name="Morishita S."/>
        </authorList>
    </citation>
    <scope>NUCLEOTIDE SEQUENCE</scope>
    <source>
        <strain evidence="8 9">HNI</strain>
    </source>
</reference>
<dbReference type="AlphaFoldDB" id="A0A3P9KZS8"/>
<protein>
    <recommendedName>
        <fullName evidence="2">Ubiquitin-like-conjugating enzyme ATG10</fullName>
    </recommendedName>
    <alternativeName>
        <fullName evidence="6">Autophagy-related protein 10</fullName>
    </alternativeName>
</protein>
<dbReference type="PANTHER" id="PTHR14957:SF1">
    <property type="entry name" value="UBIQUITIN-LIKE-CONJUGATING ENZYME ATG10"/>
    <property type="match status" value="1"/>
</dbReference>
<name>A0A3P9KZS8_ORYLA</name>
<keyword evidence="4" id="KW-0833">Ubl conjugation pathway</keyword>
<dbReference type="GO" id="GO:0006914">
    <property type="term" value="P:autophagy"/>
    <property type="evidence" value="ECO:0007669"/>
    <property type="project" value="UniProtKB-KW"/>
</dbReference>
<sequence>MSCGVLDEEEFCRCCQLLLQHSDGVSDGWSWEAVRGSDEGYLKKTLLRSVPAERSVPQKHKEPGSDSEQFDYCHLQTEEQGKQGVDASSDSLRPDVEEEDDGVCGAPAGSSSVLQFEYHILYSCSYRTPVLYFRASTLGASLPGSGFLLSASLQDRGVHEASAADGEGSKQAGKLRAVVAQRGGTHGGPGSLPGVSQTAAASPHDPPAAQSSTERLHSTTKNLVALLHLLLGEVLTLISILGTIQSRLRAAVMWFKSWLVLSGRIVQI</sequence>
<feature type="region of interest" description="Disordered" evidence="7">
    <location>
        <begin position="80"/>
        <end position="104"/>
    </location>
</feature>
<organism evidence="8 9">
    <name type="scientific">Oryzias latipes</name>
    <name type="common">Japanese rice fish</name>
    <name type="synonym">Japanese killifish</name>
    <dbReference type="NCBI Taxonomy" id="8090"/>
    <lineage>
        <taxon>Eukaryota</taxon>
        <taxon>Metazoa</taxon>
        <taxon>Chordata</taxon>
        <taxon>Craniata</taxon>
        <taxon>Vertebrata</taxon>
        <taxon>Euteleostomi</taxon>
        <taxon>Actinopterygii</taxon>
        <taxon>Neopterygii</taxon>
        <taxon>Teleostei</taxon>
        <taxon>Neoteleostei</taxon>
        <taxon>Acanthomorphata</taxon>
        <taxon>Ovalentaria</taxon>
        <taxon>Atherinomorphae</taxon>
        <taxon>Beloniformes</taxon>
        <taxon>Adrianichthyidae</taxon>
        <taxon>Oryziinae</taxon>
        <taxon>Oryzias</taxon>
    </lineage>
</organism>
<dbReference type="PANTHER" id="PTHR14957">
    <property type="entry name" value="UBIQUITIN-LIKE-CONJUGATING ENZYME ATG10"/>
    <property type="match status" value="1"/>
</dbReference>
<dbReference type="InterPro" id="IPR007135">
    <property type="entry name" value="Atg3/Atg10"/>
</dbReference>
<dbReference type="GO" id="GO:0019787">
    <property type="term" value="F:ubiquitin-like protein transferase activity"/>
    <property type="evidence" value="ECO:0007669"/>
    <property type="project" value="InterPro"/>
</dbReference>
<reference evidence="8" key="4">
    <citation type="submission" date="2025-09" db="UniProtKB">
        <authorList>
            <consortium name="Ensembl"/>
        </authorList>
    </citation>
    <scope>IDENTIFICATION</scope>
    <source>
        <strain evidence="8">HNI</strain>
    </source>
</reference>
<reference key="1">
    <citation type="journal article" date="2007" name="Nature">
        <title>The medaka draft genome and insights into vertebrate genome evolution.</title>
        <authorList>
            <person name="Kasahara M."/>
            <person name="Naruse K."/>
            <person name="Sasaki S."/>
            <person name="Nakatani Y."/>
            <person name="Qu W."/>
            <person name="Ahsan B."/>
            <person name="Yamada T."/>
            <person name="Nagayasu Y."/>
            <person name="Doi K."/>
            <person name="Kasai Y."/>
            <person name="Jindo T."/>
            <person name="Kobayashi D."/>
            <person name="Shimada A."/>
            <person name="Toyoda A."/>
            <person name="Kuroki Y."/>
            <person name="Fujiyama A."/>
            <person name="Sasaki T."/>
            <person name="Shimizu A."/>
            <person name="Asakawa S."/>
            <person name="Shimizu N."/>
            <person name="Hashimoto S."/>
            <person name="Yang J."/>
            <person name="Lee Y."/>
            <person name="Matsushima K."/>
            <person name="Sugano S."/>
            <person name="Sakaizumi M."/>
            <person name="Narita T."/>
            <person name="Ohishi K."/>
            <person name="Haga S."/>
            <person name="Ohta F."/>
            <person name="Nomoto H."/>
            <person name="Nogata K."/>
            <person name="Morishita T."/>
            <person name="Endo T."/>
            <person name="Shin-I T."/>
            <person name="Takeda H."/>
            <person name="Morishita S."/>
            <person name="Kohara Y."/>
        </authorList>
    </citation>
    <scope>NUCLEOTIDE SEQUENCE [LARGE SCALE GENOMIC DNA]</scope>
    <source>
        <strain>Hd-rR</strain>
    </source>
</reference>
<proteinExistence type="inferred from homology"/>
<evidence type="ECO:0000256" key="4">
    <source>
        <dbReference type="ARBA" id="ARBA00022786"/>
    </source>
</evidence>
<comment type="similarity">
    <text evidence="1">Belongs to the ATG10 family.</text>
</comment>
<evidence type="ECO:0000256" key="5">
    <source>
        <dbReference type="ARBA" id="ARBA00023006"/>
    </source>
</evidence>
<evidence type="ECO:0000313" key="8">
    <source>
        <dbReference type="Ensembl" id="ENSORLP00020013866.1"/>
    </source>
</evidence>
<keyword evidence="5" id="KW-0072">Autophagy</keyword>
<evidence type="ECO:0000256" key="3">
    <source>
        <dbReference type="ARBA" id="ARBA00022679"/>
    </source>
</evidence>